<feature type="transmembrane region" description="Helical" evidence="9">
    <location>
        <begin position="122"/>
        <end position="138"/>
    </location>
</feature>
<evidence type="ECO:0000256" key="6">
    <source>
        <dbReference type="ARBA" id="ARBA00022777"/>
    </source>
</evidence>
<dbReference type="Proteomes" id="UP000198506">
    <property type="component" value="Unassembled WGS sequence"/>
</dbReference>
<feature type="transmembrane region" description="Helical" evidence="9">
    <location>
        <begin position="34"/>
        <end position="50"/>
    </location>
</feature>
<feature type="domain" description="Signal transduction histidine kinase subgroup 3 dimerisation and phosphoacceptor" evidence="10">
    <location>
        <begin position="429"/>
        <end position="487"/>
    </location>
</feature>
<feature type="transmembrane region" description="Helical" evidence="9">
    <location>
        <begin position="358"/>
        <end position="377"/>
    </location>
</feature>
<dbReference type="Gene3D" id="1.20.5.1930">
    <property type="match status" value="1"/>
</dbReference>
<keyword evidence="9" id="KW-0812">Transmembrane</keyword>
<comment type="caution">
    <text evidence="11">The sequence shown here is derived from an EMBL/GenBank/DDBJ whole genome shotgun (WGS) entry which is preliminary data.</text>
</comment>
<feature type="transmembrane region" description="Helical" evidence="9">
    <location>
        <begin position="100"/>
        <end position="116"/>
    </location>
</feature>
<feature type="transmembrane region" description="Helical" evidence="9">
    <location>
        <begin position="335"/>
        <end position="351"/>
    </location>
</feature>
<keyword evidence="4" id="KW-0808">Transferase</keyword>
<dbReference type="GO" id="GO:0000155">
    <property type="term" value="F:phosphorelay sensor kinase activity"/>
    <property type="evidence" value="ECO:0007669"/>
    <property type="project" value="InterPro"/>
</dbReference>
<evidence type="ECO:0000256" key="9">
    <source>
        <dbReference type="SAM" id="Phobius"/>
    </source>
</evidence>
<evidence type="ECO:0000256" key="5">
    <source>
        <dbReference type="ARBA" id="ARBA00022741"/>
    </source>
</evidence>
<dbReference type="InterPro" id="IPR011712">
    <property type="entry name" value="Sig_transdc_His_kin_sub3_dim/P"/>
</dbReference>
<dbReference type="SUPFAM" id="SSF55874">
    <property type="entry name" value="ATPase domain of HSP90 chaperone/DNA topoisomerase II/histidine kinase"/>
    <property type="match status" value="1"/>
</dbReference>
<evidence type="ECO:0000256" key="7">
    <source>
        <dbReference type="ARBA" id="ARBA00022840"/>
    </source>
</evidence>
<accession>A0AA94HNG8</accession>
<dbReference type="GO" id="GO:0016020">
    <property type="term" value="C:membrane"/>
    <property type="evidence" value="ECO:0007669"/>
    <property type="project" value="InterPro"/>
</dbReference>
<proteinExistence type="predicted"/>
<keyword evidence="5" id="KW-0547">Nucleotide-binding</keyword>
<comment type="catalytic activity">
    <reaction evidence="1">
        <text>ATP + protein L-histidine = ADP + protein N-phospho-L-histidine.</text>
        <dbReference type="EC" id="2.7.13.3"/>
    </reaction>
</comment>
<keyword evidence="6 11" id="KW-0418">Kinase</keyword>
<protein>
    <recommendedName>
        <fullName evidence="2">histidine kinase</fullName>
        <ecNumber evidence="2">2.7.13.3</ecNumber>
    </recommendedName>
</protein>
<evidence type="ECO:0000256" key="4">
    <source>
        <dbReference type="ARBA" id="ARBA00022679"/>
    </source>
</evidence>
<name>A0AA94HNG8_9MICO</name>
<dbReference type="InterPro" id="IPR036890">
    <property type="entry name" value="HATPase_C_sf"/>
</dbReference>
<keyword evidence="9" id="KW-1133">Transmembrane helix</keyword>
<dbReference type="InterPro" id="IPR050482">
    <property type="entry name" value="Sensor_HK_TwoCompSys"/>
</dbReference>
<gene>
    <name evidence="11" type="ORF">SAMN04487783_2080</name>
</gene>
<evidence type="ECO:0000259" key="10">
    <source>
        <dbReference type="Pfam" id="PF07730"/>
    </source>
</evidence>
<keyword evidence="8" id="KW-0902">Two-component regulatory system</keyword>
<feature type="transmembrane region" description="Helical" evidence="9">
    <location>
        <begin position="252"/>
        <end position="275"/>
    </location>
</feature>
<evidence type="ECO:0000256" key="8">
    <source>
        <dbReference type="ARBA" id="ARBA00023012"/>
    </source>
</evidence>
<feature type="transmembrane region" description="Helical" evidence="9">
    <location>
        <begin position="55"/>
        <end position="71"/>
    </location>
</feature>
<dbReference type="PANTHER" id="PTHR24421:SF10">
    <property type="entry name" value="NITRATE_NITRITE SENSOR PROTEIN NARQ"/>
    <property type="match status" value="1"/>
</dbReference>
<evidence type="ECO:0000256" key="2">
    <source>
        <dbReference type="ARBA" id="ARBA00012438"/>
    </source>
</evidence>
<keyword evidence="9" id="KW-0472">Membrane</keyword>
<evidence type="ECO:0000256" key="3">
    <source>
        <dbReference type="ARBA" id="ARBA00022553"/>
    </source>
</evidence>
<evidence type="ECO:0000256" key="1">
    <source>
        <dbReference type="ARBA" id="ARBA00000085"/>
    </source>
</evidence>
<evidence type="ECO:0000313" key="11">
    <source>
        <dbReference type="EMBL" id="SFS15598.1"/>
    </source>
</evidence>
<dbReference type="GO" id="GO:0005524">
    <property type="term" value="F:ATP binding"/>
    <property type="evidence" value="ECO:0007669"/>
    <property type="project" value="UniProtKB-KW"/>
</dbReference>
<evidence type="ECO:0000313" key="12">
    <source>
        <dbReference type="Proteomes" id="UP000198506"/>
    </source>
</evidence>
<dbReference type="GO" id="GO:0046983">
    <property type="term" value="F:protein dimerization activity"/>
    <property type="evidence" value="ECO:0007669"/>
    <property type="project" value="InterPro"/>
</dbReference>
<reference evidence="11 12" key="1">
    <citation type="submission" date="2016-10" db="EMBL/GenBank/DDBJ databases">
        <authorList>
            <person name="Varghese N."/>
            <person name="Submissions S."/>
        </authorList>
    </citation>
    <scope>NUCLEOTIDE SEQUENCE [LARGE SCALE GENOMIC DNA]</scope>
    <source>
        <strain evidence="11 12">IAM 15147</strain>
    </source>
</reference>
<dbReference type="Pfam" id="PF07730">
    <property type="entry name" value="HisKA_3"/>
    <property type="match status" value="1"/>
</dbReference>
<dbReference type="EC" id="2.7.13.3" evidence="2"/>
<dbReference type="AlphaFoldDB" id="A0AA94HNG8"/>
<feature type="transmembrane region" description="Helical" evidence="9">
    <location>
        <begin position="310"/>
        <end position="329"/>
    </location>
</feature>
<organism evidence="11 12">
    <name type="scientific">Agrococcus baldri</name>
    <dbReference type="NCBI Taxonomy" id="153730"/>
    <lineage>
        <taxon>Bacteria</taxon>
        <taxon>Bacillati</taxon>
        <taxon>Actinomycetota</taxon>
        <taxon>Actinomycetes</taxon>
        <taxon>Micrococcales</taxon>
        <taxon>Microbacteriaceae</taxon>
        <taxon>Agrococcus</taxon>
    </lineage>
</organism>
<keyword evidence="7" id="KW-0067">ATP-binding</keyword>
<keyword evidence="3" id="KW-0597">Phosphoprotein</keyword>
<feature type="transmembrane region" description="Helical" evidence="9">
    <location>
        <begin position="77"/>
        <end position="93"/>
    </location>
</feature>
<dbReference type="RefSeq" id="WP_092918527.1">
    <property type="nucleotide sequence ID" value="NZ_FOZN01000003.1"/>
</dbReference>
<sequence>MSTLTGRARWLLAAAAGLWAGVLAALDLDERWWLAVPIGAWFAGASLLLADRPWHGVAATIAGVLAVGWIGLPSENAAPLGAIVIALAVIGAARPRSQSIWAVPLLLTATAVAAGWSAPSIVFGAALLVLPWWFGSLVRKRDLARRAAAQHELELSLADPVSLARSAAASEHEAVSAATLAVIGRAVDAMSATAGAARAELPAASLDAIHVAGGEASQRLRSLLALLREPGAAAETARAPQPPTARARPWPLTLLASTWPALLMLLDVALLPVLMREFGETPAVPAPTWPFVLLGVAPLAVAVALRRWSVLALLGASATLVATSTAGIVDVGRDGLWLAIAAAALSWAAGARAARPVVLAWLVFTGTGLTLTALQSADNLPIQITMHVLPFLAAAAWAGHHAAETTHLAAAQLRAAELDAATQRAIAHERLQLARDLHDAASHAVGTMMMQANAARVLRERDPDGARAALDAIAEVGAATMAELRALRCSASRAAGAPPELADDLRALAAAAERTGSRVRVDLYARGDVAEDDGGLIRRIVREGLANAVRHAPGSDVAVSVEITPARIGVRIRNAAPTGGPAGATGSGLGLRGLRELVDERGGRLSAAPEGDGFLLVAAFAPRSARMVAP</sequence>
<dbReference type="EMBL" id="FOZN01000003">
    <property type="protein sequence ID" value="SFS15598.1"/>
    <property type="molecule type" value="Genomic_DNA"/>
</dbReference>
<keyword evidence="12" id="KW-1185">Reference proteome</keyword>
<feature type="transmembrane region" description="Helical" evidence="9">
    <location>
        <begin position="287"/>
        <end position="305"/>
    </location>
</feature>
<dbReference type="PANTHER" id="PTHR24421">
    <property type="entry name" value="NITRATE/NITRITE SENSOR PROTEIN NARX-RELATED"/>
    <property type="match status" value="1"/>
</dbReference>
<dbReference type="CDD" id="cd16917">
    <property type="entry name" value="HATPase_UhpB-NarQ-NarX-like"/>
    <property type="match status" value="1"/>
</dbReference>
<dbReference type="Gene3D" id="3.30.565.10">
    <property type="entry name" value="Histidine kinase-like ATPase, C-terminal domain"/>
    <property type="match status" value="1"/>
</dbReference>